<feature type="domain" description="ABC transporter" evidence="5">
    <location>
        <begin position="1"/>
        <end position="232"/>
    </location>
</feature>
<proteinExistence type="predicted"/>
<name>A0ABT2YKY2_9BURK</name>
<evidence type="ECO:0000313" key="6">
    <source>
        <dbReference type="EMBL" id="MCV2370719.1"/>
    </source>
</evidence>
<keyword evidence="7" id="KW-1185">Reference proteome</keyword>
<dbReference type="GO" id="GO:0005524">
    <property type="term" value="F:ATP binding"/>
    <property type="evidence" value="ECO:0007669"/>
    <property type="project" value="UniProtKB-KW"/>
</dbReference>
<dbReference type="InterPro" id="IPR017871">
    <property type="entry name" value="ABC_transporter-like_CS"/>
</dbReference>
<organism evidence="6 7">
    <name type="scientific">Roseateles oligotrophus</name>
    <dbReference type="NCBI Taxonomy" id="1769250"/>
    <lineage>
        <taxon>Bacteria</taxon>
        <taxon>Pseudomonadati</taxon>
        <taxon>Pseudomonadota</taxon>
        <taxon>Betaproteobacteria</taxon>
        <taxon>Burkholderiales</taxon>
        <taxon>Sphaerotilaceae</taxon>
        <taxon>Roseateles</taxon>
    </lineage>
</organism>
<dbReference type="InterPro" id="IPR003439">
    <property type="entry name" value="ABC_transporter-like_ATP-bd"/>
</dbReference>
<gene>
    <name evidence="6" type="ORF">LNV07_21755</name>
</gene>
<dbReference type="Proteomes" id="UP001209701">
    <property type="component" value="Unassembled WGS sequence"/>
</dbReference>
<keyword evidence="2" id="KW-0472">Membrane</keyword>
<evidence type="ECO:0000256" key="3">
    <source>
        <dbReference type="ARBA" id="ARBA00022741"/>
    </source>
</evidence>
<dbReference type="Pfam" id="PF00005">
    <property type="entry name" value="ABC_tran"/>
    <property type="match status" value="1"/>
</dbReference>
<dbReference type="Gene3D" id="3.40.50.300">
    <property type="entry name" value="P-loop containing nucleotide triphosphate hydrolases"/>
    <property type="match status" value="1"/>
</dbReference>
<keyword evidence="2" id="KW-1003">Cell membrane</keyword>
<dbReference type="InterPro" id="IPR027417">
    <property type="entry name" value="P-loop_NTPase"/>
</dbReference>
<accession>A0ABT2YKY2</accession>
<dbReference type="SMART" id="SM00382">
    <property type="entry name" value="AAA"/>
    <property type="match status" value="1"/>
</dbReference>
<protein>
    <submittedName>
        <fullName evidence="6">ABC transporter ATP-binding protein</fullName>
    </submittedName>
</protein>
<sequence>MLQASLHQTGPIPLALDLRCANGELLALVGPSGSGKTSVLRSLAGLLRVSRGRITLNEELWFDSEQGINVAAERRGVGMVFQHYALFPHLSALDNVGLAIPGGSKLQRREQAQQLLADMQLDGLATRRPEQLSGGQRQRVALARALARSPKLLLLDEAFSAVDQPTRYALWEELVKLRERLTLPIIMVTHDLREARMLADRLCILEAGTALQDGPPERVLARPRNARVAALVGLRDIHCGVFRKSDIGALLQWGEGESAVLLQIIDKGRIEDGTPVRWVISGEYIQCHSQAPSSGAINLIAAELLELRSLGETSTLKLAIQGAAGAQVHLDIGTRQLKQSDWRKGQVLLLELDPAGIHVMPVRSSIRTNP</sequence>
<comment type="caution">
    <text evidence="6">The sequence shown here is derived from an EMBL/GenBank/DDBJ whole genome shotgun (WGS) entry which is preliminary data.</text>
</comment>
<evidence type="ECO:0000256" key="1">
    <source>
        <dbReference type="ARBA" id="ARBA00022448"/>
    </source>
</evidence>
<dbReference type="PROSITE" id="PS00211">
    <property type="entry name" value="ABC_TRANSPORTER_1"/>
    <property type="match status" value="1"/>
</dbReference>
<dbReference type="SUPFAM" id="SSF52540">
    <property type="entry name" value="P-loop containing nucleoside triphosphate hydrolases"/>
    <property type="match status" value="1"/>
</dbReference>
<reference evidence="6 7" key="1">
    <citation type="submission" date="2021-11" db="EMBL/GenBank/DDBJ databases">
        <authorList>
            <person name="Liang Q."/>
            <person name="Mou H."/>
            <person name="Liu Z."/>
        </authorList>
    </citation>
    <scope>NUCLEOTIDE SEQUENCE [LARGE SCALE GENOMIC DNA]</scope>
    <source>
        <strain evidence="6 7">CHU3</strain>
    </source>
</reference>
<dbReference type="SUPFAM" id="SSF50331">
    <property type="entry name" value="MOP-like"/>
    <property type="match status" value="1"/>
</dbReference>
<dbReference type="PROSITE" id="PS50893">
    <property type="entry name" value="ABC_TRANSPORTER_2"/>
    <property type="match status" value="1"/>
</dbReference>
<dbReference type="InterPro" id="IPR003593">
    <property type="entry name" value="AAA+_ATPase"/>
</dbReference>
<evidence type="ECO:0000259" key="5">
    <source>
        <dbReference type="PROSITE" id="PS50893"/>
    </source>
</evidence>
<evidence type="ECO:0000256" key="2">
    <source>
        <dbReference type="ARBA" id="ARBA00022475"/>
    </source>
</evidence>
<dbReference type="RefSeq" id="WP_263573308.1">
    <property type="nucleotide sequence ID" value="NZ_JAJIRN010000010.1"/>
</dbReference>
<dbReference type="InterPro" id="IPR008995">
    <property type="entry name" value="Mo/tungstate-bd_C_term_dom"/>
</dbReference>
<dbReference type="InterPro" id="IPR050093">
    <property type="entry name" value="ABC_SmlMolc_Importer"/>
</dbReference>
<evidence type="ECO:0000313" key="7">
    <source>
        <dbReference type="Proteomes" id="UP001209701"/>
    </source>
</evidence>
<dbReference type="EMBL" id="JAJIRN010000010">
    <property type="protein sequence ID" value="MCV2370719.1"/>
    <property type="molecule type" value="Genomic_DNA"/>
</dbReference>
<dbReference type="PANTHER" id="PTHR42781">
    <property type="entry name" value="SPERMIDINE/PUTRESCINE IMPORT ATP-BINDING PROTEIN POTA"/>
    <property type="match status" value="1"/>
</dbReference>
<keyword evidence="3" id="KW-0547">Nucleotide-binding</keyword>
<keyword evidence="4 6" id="KW-0067">ATP-binding</keyword>
<dbReference type="PANTHER" id="PTHR42781:SF4">
    <property type="entry name" value="SPERMIDINE_PUTRESCINE IMPORT ATP-BINDING PROTEIN POTA"/>
    <property type="match status" value="1"/>
</dbReference>
<keyword evidence="1" id="KW-0813">Transport</keyword>
<evidence type="ECO:0000256" key="4">
    <source>
        <dbReference type="ARBA" id="ARBA00022840"/>
    </source>
</evidence>